<reference evidence="2" key="1">
    <citation type="journal article" date="2022" name="Mol. Ecol. Resour.">
        <title>The genomes of chicory, endive, great burdock and yacon provide insights into Asteraceae palaeo-polyploidization history and plant inulin production.</title>
        <authorList>
            <person name="Fan W."/>
            <person name="Wang S."/>
            <person name="Wang H."/>
            <person name="Wang A."/>
            <person name="Jiang F."/>
            <person name="Liu H."/>
            <person name="Zhao H."/>
            <person name="Xu D."/>
            <person name="Zhang Y."/>
        </authorList>
    </citation>
    <scope>NUCLEOTIDE SEQUENCE [LARGE SCALE GENOMIC DNA]</scope>
    <source>
        <strain evidence="2">cv. Punajuju</strain>
    </source>
</reference>
<dbReference type="EMBL" id="CM042015">
    <property type="protein sequence ID" value="KAI3708114.1"/>
    <property type="molecule type" value="Genomic_DNA"/>
</dbReference>
<comment type="caution">
    <text evidence="1">The sequence shown here is derived from an EMBL/GenBank/DDBJ whole genome shotgun (WGS) entry which is preliminary data.</text>
</comment>
<proteinExistence type="predicted"/>
<name>A0ACB9AET2_CICIN</name>
<evidence type="ECO:0000313" key="1">
    <source>
        <dbReference type="EMBL" id="KAI3708114.1"/>
    </source>
</evidence>
<sequence>MVASKIGIPLAFDTYTEDMCLEHIGRNAYARILIEISVDSNWKESVAVNTWDFIANAPTCLTLPVEYSWKPSSCVHCKVFGHSEIVCAAAISSKLVIDLSPKPNPSNSEVAKDDQIAPPVNFTVVTRRNKKSYNHIDRSLPKVGPLPKSTRNGNRIGFFKPYSHPPNSGKKISVAVSGVVDPKKVASNNHITILKRPLNVSSQHTKPPSPVPSVSLKLDVNLSSLSLTLPSTSNPSRVKMSRSVYDIEPDGLNGKNRFEILNAIDESFSVLCDQDGAAFPIEPCTVGNHMIDICIHVNTNIQVAKVKSTQVQEKKSTSSSSCSQ</sequence>
<accession>A0ACB9AET2</accession>
<dbReference type="Proteomes" id="UP001055811">
    <property type="component" value="Linkage Group LG07"/>
</dbReference>
<gene>
    <name evidence="1" type="ORF">L2E82_37182</name>
</gene>
<evidence type="ECO:0000313" key="2">
    <source>
        <dbReference type="Proteomes" id="UP001055811"/>
    </source>
</evidence>
<protein>
    <submittedName>
        <fullName evidence="1">Uncharacterized protein</fullName>
    </submittedName>
</protein>
<organism evidence="1 2">
    <name type="scientific">Cichorium intybus</name>
    <name type="common">Chicory</name>
    <dbReference type="NCBI Taxonomy" id="13427"/>
    <lineage>
        <taxon>Eukaryota</taxon>
        <taxon>Viridiplantae</taxon>
        <taxon>Streptophyta</taxon>
        <taxon>Embryophyta</taxon>
        <taxon>Tracheophyta</taxon>
        <taxon>Spermatophyta</taxon>
        <taxon>Magnoliopsida</taxon>
        <taxon>eudicotyledons</taxon>
        <taxon>Gunneridae</taxon>
        <taxon>Pentapetalae</taxon>
        <taxon>asterids</taxon>
        <taxon>campanulids</taxon>
        <taxon>Asterales</taxon>
        <taxon>Asteraceae</taxon>
        <taxon>Cichorioideae</taxon>
        <taxon>Cichorieae</taxon>
        <taxon>Cichoriinae</taxon>
        <taxon>Cichorium</taxon>
    </lineage>
</organism>
<keyword evidence="2" id="KW-1185">Reference proteome</keyword>
<reference evidence="1 2" key="2">
    <citation type="journal article" date="2022" name="Mol. Ecol. Resour.">
        <title>The genomes of chicory, endive, great burdock and yacon provide insights into Asteraceae paleo-polyploidization history and plant inulin production.</title>
        <authorList>
            <person name="Fan W."/>
            <person name="Wang S."/>
            <person name="Wang H."/>
            <person name="Wang A."/>
            <person name="Jiang F."/>
            <person name="Liu H."/>
            <person name="Zhao H."/>
            <person name="Xu D."/>
            <person name="Zhang Y."/>
        </authorList>
    </citation>
    <scope>NUCLEOTIDE SEQUENCE [LARGE SCALE GENOMIC DNA]</scope>
    <source>
        <strain evidence="2">cv. Punajuju</strain>
        <tissue evidence="1">Leaves</tissue>
    </source>
</reference>